<evidence type="ECO:0000256" key="4">
    <source>
        <dbReference type="ARBA" id="ARBA00022989"/>
    </source>
</evidence>
<evidence type="ECO:0000313" key="9">
    <source>
        <dbReference type="Proteomes" id="UP000295414"/>
    </source>
</evidence>
<dbReference type="EMBL" id="SMAP01000009">
    <property type="protein sequence ID" value="TCT21644.1"/>
    <property type="molecule type" value="Genomic_DNA"/>
</dbReference>
<dbReference type="GO" id="GO:0008808">
    <property type="term" value="F:cardiolipin synthase activity"/>
    <property type="evidence" value="ECO:0007669"/>
    <property type="project" value="TreeGrafter"/>
</dbReference>
<gene>
    <name evidence="8" type="ORF">EDC34_10964</name>
</gene>
<keyword evidence="4 6" id="KW-1133">Transmembrane helix</keyword>
<keyword evidence="9" id="KW-1185">Reference proteome</keyword>
<evidence type="ECO:0000256" key="2">
    <source>
        <dbReference type="ARBA" id="ARBA00022475"/>
    </source>
</evidence>
<dbReference type="InterPro" id="IPR001736">
    <property type="entry name" value="PLipase_D/transphosphatidylase"/>
</dbReference>
<evidence type="ECO:0000256" key="5">
    <source>
        <dbReference type="ARBA" id="ARBA00023136"/>
    </source>
</evidence>
<dbReference type="Pfam" id="PF13091">
    <property type="entry name" value="PLDc_2"/>
    <property type="match status" value="2"/>
</dbReference>
<dbReference type="RefSeq" id="WP_114960749.1">
    <property type="nucleotide sequence ID" value="NZ_MSZW01000003.1"/>
</dbReference>
<dbReference type="OrthoDB" id="9762009at2"/>
<dbReference type="Proteomes" id="UP000295414">
    <property type="component" value="Unassembled WGS sequence"/>
</dbReference>
<dbReference type="GO" id="GO:0032049">
    <property type="term" value="P:cardiolipin biosynthetic process"/>
    <property type="evidence" value="ECO:0007669"/>
    <property type="project" value="UniProtKB-ARBA"/>
</dbReference>
<feature type="domain" description="PLD phosphodiesterase" evidence="7">
    <location>
        <begin position="209"/>
        <end position="236"/>
    </location>
</feature>
<feature type="domain" description="PLD phosphodiesterase" evidence="7">
    <location>
        <begin position="383"/>
        <end position="410"/>
    </location>
</feature>
<name>A0A4R3MZ12_9GAMM</name>
<accession>A0A4R3MZ12</accession>
<protein>
    <submittedName>
        <fullName evidence="8">Cardiolipin synthase</fullName>
    </submittedName>
</protein>
<dbReference type="InterPro" id="IPR027379">
    <property type="entry name" value="CLS_N"/>
</dbReference>
<evidence type="ECO:0000256" key="6">
    <source>
        <dbReference type="SAM" id="Phobius"/>
    </source>
</evidence>
<keyword evidence="5 6" id="KW-0472">Membrane</keyword>
<evidence type="ECO:0000313" key="8">
    <source>
        <dbReference type="EMBL" id="TCT21644.1"/>
    </source>
</evidence>
<dbReference type="GO" id="GO:0005886">
    <property type="term" value="C:plasma membrane"/>
    <property type="evidence" value="ECO:0007669"/>
    <property type="project" value="UniProtKB-SubCell"/>
</dbReference>
<feature type="transmembrane region" description="Helical" evidence="6">
    <location>
        <begin position="12"/>
        <end position="32"/>
    </location>
</feature>
<evidence type="ECO:0000259" key="7">
    <source>
        <dbReference type="PROSITE" id="PS50035"/>
    </source>
</evidence>
<proteinExistence type="predicted"/>
<comment type="caution">
    <text evidence="8">The sequence shown here is derived from an EMBL/GenBank/DDBJ whole genome shotgun (WGS) entry which is preliminary data.</text>
</comment>
<dbReference type="SUPFAM" id="SSF56024">
    <property type="entry name" value="Phospholipase D/nuclease"/>
    <property type="match status" value="2"/>
</dbReference>
<keyword evidence="3 6" id="KW-0812">Transmembrane</keyword>
<dbReference type="Gene3D" id="3.30.870.10">
    <property type="entry name" value="Endonuclease Chain A"/>
    <property type="match status" value="2"/>
</dbReference>
<dbReference type="SMART" id="SM00155">
    <property type="entry name" value="PLDc"/>
    <property type="match status" value="2"/>
</dbReference>
<keyword evidence="2" id="KW-1003">Cell membrane</keyword>
<dbReference type="InterPro" id="IPR025202">
    <property type="entry name" value="PLD-like_dom"/>
</dbReference>
<dbReference type="PANTHER" id="PTHR21248:SF22">
    <property type="entry name" value="PHOSPHOLIPASE D"/>
    <property type="match status" value="1"/>
</dbReference>
<organism evidence="8 9">
    <name type="scientific">Thermomonas haemolytica</name>
    <dbReference type="NCBI Taxonomy" id="141949"/>
    <lineage>
        <taxon>Bacteria</taxon>
        <taxon>Pseudomonadati</taxon>
        <taxon>Pseudomonadota</taxon>
        <taxon>Gammaproteobacteria</taxon>
        <taxon>Lysobacterales</taxon>
        <taxon>Lysobacteraceae</taxon>
        <taxon>Thermomonas</taxon>
    </lineage>
</organism>
<dbReference type="PROSITE" id="PS50035">
    <property type="entry name" value="PLD"/>
    <property type="match status" value="2"/>
</dbReference>
<evidence type="ECO:0000256" key="3">
    <source>
        <dbReference type="ARBA" id="ARBA00022692"/>
    </source>
</evidence>
<comment type="subcellular location">
    <subcellularLocation>
        <location evidence="1">Cell membrane</location>
        <topology evidence="1">Multi-pass membrane protein</topology>
    </subcellularLocation>
</comment>
<evidence type="ECO:0000256" key="1">
    <source>
        <dbReference type="ARBA" id="ARBA00004651"/>
    </source>
</evidence>
<dbReference type="AlphaFoldDB" id="A0A4R3MZ12"/>
<feature type="transmembrane region" description="Helical" evidence="6">
    <location>
        <begin position="44"/>
        <end position="66"/>
    </location>
</feature>
<reference evidence="8 9" key="1">
    <citation type="submission" date="2019-03" db="EMBL/GenBank/DDBJ databases">
        <title>Genomic Encyclopedia of Type Strains, Phase IV (KMG-IV): sequencing the most valuable type-strain genomes for metagenomic binning, comparative biology and taxonomic classification.</title>
        <authorList>
            <person name="Goeker M."/>
        </authorList>
    </citation>
    <scope>NUCLEOTIDE SEQUENCE [LARGE SCALE GENOMIC DNA]</scope>
    <source>
        <strain evidence="8 9">DSM 13605</strain>
    </source>
</reference>
<sequence>MLLASLHPTLAHALSLLHVAAVALGLLLYVALTHSGRQRRPPSAALAWVLALIAFPYLALPVYLLLGTRKLAHAHAPQDPPAATPVAATANWASALTRGLDLPPPRRCAALRIEADGARALQALLELLDAARTRIDIEVFLLRADAVGTAVAEALARAHARGVAVRVLLDGLGAFAGHRRTLRLLRGSGAQLRWFSPLRLRLRPQFGRGNLRNHRKLVVVDGQRLWTGGRNLACEYFLGHAPAPAWDDLSLLADGGIARDAARLFARDWALAGGDAAMPAAEPIDAAEDGTLAQLLPSGPDRRDDTAYALLLGAIHRADARVLLATPYFVPDDALQLALVLAARRGVQVELLLPARSNHHLADIARARSLRELAAAGAHIHLLPRMLHAKAFVIDAALASAGSINLDGRSLFLNYELNVLLHDPAEIEALADWFAARRAQASPYVARAPGWLRDVGEGMVRALGFQL</sequence>
<dbReference type="Pfam" id="PF13396">
    <property type="entry name" value="PLDc_N"/>
    <property type="match status" value="1"/>
</dbReference>
<dbReference type="PANTHER" id="PTHR21248">
    <property type="entry name" value="CARDIOLIPIN SYNTHASE"/>
    <property type="match status" value="1"/>
</dbReference>